<keyword evidence="3" id="KW-1185">Reference proteome</keyword>
<dbReference type="InterPro" id="IPR039911">
    <property type="entry name" value="JIP3/JIP4"/>
</dbReference>
<accession>A0ABV0VHW8</accession>
<proteinExistence type="predicted"/>
<gene>
    <name evidence="2" type="ORF">ILYODFUR_028347</name>
</gene>
<feature type="coiled-coil region" evidence="1">
    <location>
        <begin position="13"/>
        <end position="61"/>
    </location>
</feature>
<reference evidence="2 3" key="1">
    <citation type="submission" date="2021-06" db="EMBL/GenBank/DDBJ databases">
        <authorList>
            <person name="Palmer J.M."/>
        </authorList>
    </citation>
    <scope>NUCLEOTIDE SEQUENCE [LARGE SCALE GENOMIC DNA]</scope>
    <source>
        <strain evidence="3">if_2019</strain>
        <tissue evidence="2">Muscle</tissue>
    </source>
</reference>
<sequence>RYIALEDSQDGEKKDLQCRLATLESHARQVELKTKNYADQISRFEEREAELKREYNALHQRHTEVS</sequence>
<dbReference type="PANTHER" id="PTHR13886:SF2">
    <property type="entry name" value="C-JUN-AMINO-TERMINAL KINASE-INTERACTING PROTEIN 4"/>
    <property type="match status" value="1"/>
</dbReference>
<organism evidence="2 3">
    <name type="scientific">Ilyodon furcidens</name>
    <name type="common">goldbreast splitfin</name>
    <dbReference type="NCBI Taxonomy" id="33524"/>
    <lineage>
        <taxon>Eukaryota</taxon>
        <taxon>Metazoa</taxon>
        <taxon>Chordata</taxon>
        <taxon>Craniata</taxon>
        <taxon>Vertebrata</taxon>
        <taxon>Euteleostomi</taxon>
        <taxon>Actinopterygii</taxon>
        <taxon>Neopterygii</taxon>
        <taxon>Teleostei</taxon>
        <taxon>Neoteleostei</taxon>
        <taxon>Acanthomorphata</taxon>
        <taxon>Ovalentaria</taxon>
        <taxon>Atherinomorphae</taxon>
        <taxon>Cyprinodontiformes</taxon>
        <taxon>Goodeidae</taxon>
        <taxon>Ilyodon</taxon>
    </lineage>
</organism>
<dbReference type="PANTHER" id="PTHR13886">
    <property type="entry name" value="JNK/SAPK-ASSOCIATED PROTEIN"/>
    <property type="match status" value="1"/>
</dbReference>
<feature type="non-terminal residue" evidence="2">
    <location>
        <position position="1"/>
    </location>
</feature>
<comment type="caution">
    <text evidence="2">The sequence shown here is derived from an EMBL/GenBank/DDBJ whole genome shotgun (WGS) entry which is preliminary data.</text>
</comment>
<dbReference type="Proteomes" id="UP001482620">
    <property type="component" value="Unassembled WGS sequence"/>
</dbReference>
<evidence type="ECO:0000256" key="1">
    <source>
        <dbReference type="SAM" id="Coils"/>
    </source>
</evidence>
<evidence type="ECO:0000313" key="2">
    <source>
        <dbReference type="EMBL" id="MEQ2256847.1"/>
    </source>
</evidence>
<evidence type="ECO:0000313" key="3">
    <source>
        <dbReference type="Proteomes" id="UP001482620"/>
    </source>
</evidence>
<dbReference type="EMBL" id="JAHRIQ010108128">
    <property type="protein sequence ID" value="MEQ2256847.1"/>
    <property type="molecule type" value="Genomic_DNA"/>
</dbReference>
<protein>
    <submittedName>
        <fullName evidence="2">Uncharacterized protein</fullName>
    </submittedName>
</protein>
<name>A0ABV0VHW8_9TELE</name>
<keyword evidence="1" id="KW-0175">Coiled coil</keyword>